<evidence type="ECO:0000256" key="1">
    <source>
        <dbReference type="SAM" id="MobiDB-lite"/>
    </source>
</evidence>
<dbReference type="Proteomes" id="UP000240904">
    <property type="component" value="Unassembled WGS sequence"/>
</dbReference>
<reference evidence="2 3" key="1">
    <citation type="submission" date="2018-03" db="EMBL/GenBank/DDBJ databases">
        <title>Whole genome sequencing of Histamine producing bacteria.</title>
        <authorList>
            <person name="Butler K."/>
        </authorList>
    </citation>
    <scope>NUCLEOTIDE SEQUENCE [LARGE SCALE GENOMIC DNA]</scope>
    <source>
        <strain evidence="2 3">DSM 16190</strain>
    </source>
</reference>
<comment type="caution">
    <text evidence="2">The sequence shown here is derived from an EMBL/GenBank/DDBJ whole genome shotgun (WGS) entry which is preliminary data.</text>
</comment>
<feature type="compositionally biased region" description="Low complexity" evidence="1">
    <location>
        <begin position="1"/>
        <end position="14"/>
    </location>
</feature>
<keyword evidence="3" id="KW-1185">Reference proteome</keyword>
<evidence type="ECO:0000313" key="3">
    <source>
        <dbReference type="Proteomes" id="UP000240904"/>
    </source>
</evidence>
<evidence type="ECO:0000313" key="2">
    <source>
        <dbReference type="EMBL" id="PSW05337.1"/>
    </source>
</evidence>
<dbReference type="EMBL" id="PYMC01000005">
    <property type="protein sequence ID" value="PSW05337.1"/>
    <property type="molecule type" value="Genomic_DNA"/>
</dbReference>
<gene>
    <name evidence="2" type="ORF">C9I89_08730</name>
</gene>
<dbReference type="RefSeq" id="WP_107282977.1">
    <property type="nucleotide sequence ID" value="NZ_PYMC01000005.1"/>
</dbReference>
<protein>
    <submittedName>
        <fullName evidence="2">Uncharacterized protein</fullName>
    </submittedName>
</protein>
<accession>A0A2T3MZC9</accession>
<dbReference type="AlphaFoldDB" id="A0A2T3MZC9"/>
<sequence length="87" mass="9607">MKQTSQSLSQTISSLKHHTSQMPSELERASQQIGLIQEELNCALVALENNDNVLVKKALLSAIYEIDSNIQRPSQLKFEPCEPALAG</sequence>
<organism evidence="2 3">
    <name type="scientific">Photobacterium lipolyticum</name>
    <dbReference type="NCBI Taxonomy" id="266810"/>
    <lineage>
        <taxon>Bacteria</taxon>
        <taxon>Pseudomonadati</taxon>
        <taxon>Pseudomonadota</taxon>
        <taxon>Gammaproteobacteria</taxon>
        <taxon>Vibrionales</taxon>
        <taxon>Vibrionaceae</taxon>
        <taxon>Photobacterium</taxon>
    </lineage>
</organism>
<proteinExistence type="predicted"/>
<feature type="region of interest" description="Disordered" evidence="1">
    <location>
        <begin position="1"/>
        <end position="28"/>
    </location>
</feature>
<name>A0A2T3MZC9_9GAMM</name>